<evidence type="ECO:0000313" key="2">
    <source>
        <dbReference type="Proteomes" id="UP000198784"/>
    </source>
</evidence>
<evidence type="ECO:0000313" key="1">
    <source>
        <dbReference type="EMBL" id="SFQ26847.1"/>
    </source>
</evidence>
<dbReference type="OrthoDB" id="7016179at2"/>
<name>A0A1I5X5A0_9PSED</name>
<dbReference type="PROSITE" id="PS51257">
    <property type="entry name" value="PROKAR_LIPOPROTEIN"/>
    <property type="match status" value="1"/>
</dbReference>
<accession>A0A1I5X5A0</accession>
<dbReference type="RefSeq" id="WP_090505764.1">
    <property type="nucleotide sequence ID" value="NZ_FOWX01000050.1"/>
</dbReference>
<gene>
    <name evidence="1" type="ORF">SAMN05216190_1509</name>
</gene>
<evidence type="ECO:0008006" key="3">
    <source>
        <dbReference type="Google" id="ProtNLM"/>
    </source>
</evidence>
<proteinExistence type="predicted"/>
<sequence>MKAPLLIPVLLVLTACGRGGESDEARQHAPLHERFYSGCALPGEFQTPESLPAIPASFEEDAP</sequence>
<protein>
    <recommendedName>
        <fullName evidence="3">Lipoprotein</fullName>
    </recommendedName>
</protein>
<organism evidence="1 2">
    <name type="scientific">Pseudomonas borbori</name>
    <dbReference type="NCBI Taxonomy" id="289003"/>
    <lineage>
        <taxon>Bacteria</taxon>
        <taxon>Pseudomonadati</taxon>
        <taxon>Pseudomonadota</taxon>
        <taxon>Gammaproteobacteria</taxon>
        <taxon>Pseudomonadales</taxon>
        <taxon>Pseudomonadaceae</taxon>
        <taxon>Pseudomonas</taxon>
    </lineage>
</organism>
<reference evidence="2" key="1">
    <citation type="submission" date="2016-10" db="EMBL/GenBank/DDBJ databases">
        <authorList>
            <person name="Varghese N."/>
            <person name="Submissions S."/>
        </authorList>
    </citation>
    <scope>NUCLEOTIDE SEQUENCE [LARGE SCALE GENOMIC DNA]</scope>
    <source>
        <strain evidence="2">DSM 17834</strain>
    </source>
</reference>
<dbReference type="EMBL" id="FOWX01000050">
    <property type="protein sequence ID" value="SFQ26847.1"/>
    <property type="molecule type" value="Genomic_DNA"/>
</dbReference>
<dbReference type="Proteomes" id="UP000198784">
    <property type="component" value="Unassembled WGS sequence"/>
</dbReference>
<dbReference type="STRING" id="289003.SAMN05216190_1509"/>
<dbReference type="AlphaFoldDB" id="A0A1I5X5A0"/>
<keyword evidence="2" id="KW-1185">Reference proteome</keyword>